<comment type="similarity">
    <text evidence="8">Belongs to the ABC transporter superfamily. HrtA family.</text>
</comment>
<dbReference type="CDD" id="cd03255">
    <property type="entry name" value="ABC_MJ0796_LolCDE_FtsE"/>
    <property type="match status" value="1"/>
</dbReference>
<dbReference type="Gene3D" id="3.40.50.300">
    <property type="entry name" value="P-loop containing nucleotide triphosphate hydrolases"/>
    <property type="match status" value="1"/>
</dbReference>
<evidence type="ECO:0000313" key="13">
    <source>
        <dbReference type="Proteomes" id="UP001084197"/>
    </source>
</evidence>
<evidence type="ECO:0000256" key="6">
    <source>
        <dbReference type="ARBA" id="ARBA00022840"/>
    </source>
</evidence>
<dbReference type="InterPro" id="IPR003593">
    <property type="entry name" value="AAA+_ATPase"/>
</dbReference>
<keyword evidence="13" id="KW-1185">Reference proteome</keyword>
<evidence type="ECO:0000256" key="9">
    <source>
        <dbReference type="ARBA" id="ARBA00024432"/>
    </source>
</evidence>
<evidence type="ECO:0000256" key="3">
    <source>
        <dbReference type="ARBA" id="ARBA00022448"/>
    </source>
</evidence>
<gene>
    <name evidence="12" type="ORF">OWO01_13080</name>
</gene>
<dbReference type="SMART" id="SM00382">
    <property type="entry name" value="AAA"/>
    <property type="match status" value="1"/>
</dbReference>
<dbReference type="InterPro" id="IPR017911">
    <property type="entry name" value="MacB-like_ATP-bd"/>
</dbReference>
<dbReference type="GO" id="GO:0005886">
    <property type="term" value="C:plasma membrane"/>
    <property type="evidence" value="ECO:0007669"/>
    <property type="project" value="UniProtKB-SubCell"/>
</dbReference>
<keyword evidence="4" id="KW-1003">Cell membrane</keyword>
<comment type="function">
    <text evidence="10">Part of the ABC transporter complex hrt involved in hemin import. Responsible for energy coupling to the transport system.</text>
</comment>
<dbReference type="GO" id="GO:0005524">
    <property type="term" value="F:ATP binding"/>
    <property type="evidence" value="ECO:0007669"/>
    <property type="project" value="UniProtKB-KW"/>
</dbReference>
<organism evidence="12 13">
    <name type="scientific">Natronobacillus azotifigens</name>
    <dbReference type="NCBI Taxonomy" id="472978"/>
    <lineage>
        <taxon>Bacteria</taxon>
        <taxon>Bacillati</taxon>
        <taxon>Bacillota</taxon>
        <taxon>Bacilli</taxon>
        <taxon>Bacillales</taxon>
        <taxon>Bacillaceae</taxon>
        <taxon>Natronobacillus</taxon>
    </lineage>
</organism>
<dbReference type="EMBL" id="JAPRAT010000028">
    <property type="protein sequence ID" value="MCZ0704142.1"/>
    <property type="molecule type" value="Genomic_DNA"/>
</dbReference>
<evidence type="ECO:0000313" key="12">
    <source>
        <dbReference type="EMBL" id="MCZ0704142.1"/>
    </source>
</evidence>
<sequence>MTNQAPLELANITKRYKDGDQYIEVIKDLSFHVHKGEFVAVIGPSGSGKSTFLSIAGALLSPDEGKVLVNGEDIATYPDKAKADVRLRTIGYIFQSANLVPYLRAKDQLKLVSEMAGKWSKTNEKRVKDLLNGVGLSSRNNHFPHQLSGGEKQRVAIARAFMNEPDIILADEPTANLDGDRSTEIVELIAKEVKDKEKAAVMVTHDENLLKYCDRIYRLADGQLTLEK</sequence>
<dbReference type="Pfam" id="PF00005">
    <property type="entry name" value="ABC_tran"/>
    <property type="match status" value="1"/>
</dbReference>
<dbReference type="RefSeq" id="WP_268780910.1">
    <property type="nucleotide sequence ID" value="NZ_JAPRAT010000028.1"/>
</dbReference>
<evidence type="ECO:0000256" key="5">
    <source>
        <dbReference type="ARBA" id="ARBA00022741"/>
    </source>
</evidence>
<keyword evidence="6 12" id="KW-0067">ATP-binding</keyword>
<evidence type="ECO:0000256" key="2">
    <source>
        <dbReference type="ARBA" id="ARBA00011131"/>
    </source>
</evidence>
<dbReference type="AlphaFoldDB" id="A0A9J6RFF5"/>
<dbReference type="InterPro" id="IPR027417">
    <property type="entry name" value="P-loop_NTPase"/>
</dbReference>
<evidence type="ECO:0000256" key="10">
    <source>
        <dbReference type="ARBA" id="ARBA00024721"/>
    </source>
</evidence>
<dbReference type="PROSITE" id="PS50893">
    <property type="entry name" value="ABC_TRANSPORTER_2"/>
    <property type="match status" value="1"/>
</dbReference>
<dbReference type="PANTHER" id="PTHR24220">
    <property type="entry name" value="IMPORT ATP-BINDING PROTEIN"/>
    <property type="match status" value="1"/>
</dbReference>
<proteinExistence type="inferred from homology"/>
<dbReference type="FunFam" id="3.40.50.300:FF:000032">
    <property type="entry name" value="Export ABC transporter ATP-binding protein"/>
    <property type="match status" value="1"/>
</dbReference>
<dbReference type="PANTHER" id="PTHR24220:SF666">
    <property type="entry name" value="HEMIN IMPORT ATP-BINDING PROTEIN HRTA-RELATED"/>
    <property type="match status" value="1"/>
</dbReference>
<evidence type="ECO:0000259" key="11">
    <source>
        <dbReference type="PROSITE" id="PS50893"/>
    </source>
</evidence>
<dbReference type="GO" id="GO:0022857">
    <property type="term" value="F:transmembrane transporter activity"/>
    <property type="evidence" value="ECO:0007669"/>
    <property type="project" value="TreeGrafter"/>
</dbReference>
<evidence type="ECO:0000256" key="1">
    <source>
        <dbReference type="ARBA" id="ARBA00004202"/>
    </source>
</evidence>
<protein>
    <recommendedName>
        <fullName evidence="9">Putative hemin import ATP-binding protein HrtA</fullName>
    </recommendedName>
</protein>
<dbReference type="GO" id="GO:0098796">
    <property type="term" value="C:membrane protein complex"/>
    <property type="evidence" value="ECO:0007669"/>
    <property type="project" value="UniProtKB-ARBA"/>
</dbReference>
<keyword evidence="3" id="KW-0813">Transport</keyword>
<dbReference type="SUPFAM" id="SSF52540">
    <property type="entry name" value="P-loop containing nucleoside triphosphate hydrolases"/>
    <property type="match status" value="1"/>
</dbReference>
<dbReference type="GO" id="GO:0016887">
    <property type="term" value="F:ATP hydrolysis activity"/>
    <property type="evidence" value="ECO:0007669"/>
    <property type="project" value="InterPro"/>
</dbReference>
<evidence type="ECO:0000256" key="7">
    <source>
        <dbReference type="ARBA" id="ARBA00023136"/>
    </source>
</evidence>
<feature type="domain" description="ABC transporter" evidence="11">
    <location>
        <begin position="7"/>
        <end position="228"/>
    </location>
</feature>
<keyword evidence="7" id="KW-0472">Membrane</keyword>
<keyword evidence="5" id="KW-0547">Nucleotide-binding</keyword>
<dbReference type="InterPro" id="IPR017871">
    <property type="entry name" value="ABC_transporter-like_CS"/>
</dbReference>
<dbReference type="Proteomes" id="UP001084197">
    <property type="component" value="Unassembled WGS sequence"/>
</dbReference>
<dbReference type="InterPro" id="IPR003439">
    <property type="entry name" value="ABC_transporter-like_ATP-bd"/>
</dbReference>
<comment type="subunit">
    <text evidence="2">The complex is composed of two ATP-binding proteins (HrtA), two transmembrane proteins (HrtB) and a solute-binding protein.</text>
</comment>
<comment type="caution">
    <text evidence="12">The sequence shown here is derived from an EMBL/GenBank/DDBJ whole genome shotgun (WGS) entry which is preliminary data.</text>
</comment>
<accession>A0A9J6RFF5</accession>
<dbReference type="InterPro" id="IPR015854">
    <property type="entry name" value="ABC_transpr_LolD-like"/>
</dbReference>
<dbReference type="PROSITE" id="PS00211">
    <property type="entry name" value="ABC_TRANSPORTER_1"/>
    <property type="match status" value="1"/>
</dbReference>
<name>A0A9J6RFF5_9BACI</name>
<evidence type="ECO:0000256" key="4">
    <source>
        <dbReference type="ARBA" id="ARBA00022475"/>
    </source>
</evidence>
<evidence type="ECO:0000256" key="8">
    <source>
        <dbReference type="ARBA" id="ARBA00024359"/>
    </source>
</evidence>
<comment type="subcellular location">
    <subcellularLocation>
        <location evidence="1">Cell membrane</location>
        <topology evidence="1">Peripheral membrane protein</topology>
    </subcellularLocation>
</comment>
<reference evidence="12" key="1">
    <citation type="submission" date="2022-11" db="EMBL/GenBank/DDBJ databases">
        <title>WGS of Natronobacillus azotifigens 24KS-1, an anaerobic diazotrophic haloalkaliphile from soda-rich habitats.</title>
        <authorList>
            <person name="Sorokin D.Y."/>
            <person name="Merkel A.Y."/>
        </authorList>
    </citation>
    <scope>NUCLEOTIDE SEQUENCE</scope>
    <source>
        <strain evidence="12">24KS-1</strain>
    </source>
</reference>